<evidence type="ECO:0000313" key="1">
    <source>
        <dbReference type="Proteomes" id="UP000046392"/>
    </source>
</evidence>
<dbReference type="AlphaFoldDB" id="A0A0N5BGE3"/>
<accession>A0A0N5BGE3</accession>
<evidence type="ECO:0000313" key="2">
    <source>
        <dbReference type="WBParaSite" id="SPAL_0000505000.1"/>
    </source>
</evidence>
<sequence length="255" mass="29648">MEELKTCKKFHMSKKFRNVIVEYLLGFEDGAIVHTTLSCNNEVTTPINREFKESGTIYSIFFIGLENYAYSAGLGSLYVTNLSGGTKKSNWYRINSFKEKEIVSNITKLTDRNLTGIVRNRLYVFNEYDKSYILCGDSKDVVGYSVDEEILIVLVFSAKKNQNGEYVTENKYYALQEILETQVKKYWFSNRQIYSASTRKMVTGKSRLALFELVCIYSRNEVEKFDTSVWKRISSTILFHGLQLKFENRDLKKII</sequence>
<reference evidence="2" key="1">
    <citation type="submission" date="2017-02" db="UniProtKB">
        <authorList>
            <consortium name="WormBaseParasite"/>
        </authorList>
    </citation>
    <scope>IDENTIFICATION</scope>
</reference>
<name>A0A0N5BGE3_STREA</name>
<dbReference type="WBParaSite" id="SPAL_0000505000.1">
    <property type="protein sequence ID" value="SPAL_0000505000.1"/>
    <property type="gene ID" value="SPAL_0000505000"/>
</dbReference>
<proteinExistence type="predicted"/>
<protein>
    <submittedName>
        <fullName evidence="2">Sema domain-containing protein</fullName>
    </submittedName>
</protein>
<organism evidence="1 2">
    <name type="scientific">Strongyloides papillosus</name>
    <name type="common">Intestinal threadworm</name>
    <dbReference type="NCBI Taxonomy" id="174720"/>
    <lineage>
        <taxon>Eukaryota</taxon>
        <taxon>Metazoa</taxon>
        <taxon>Ecdysozoa</taxon>
        <taxon>Nematoda</taxon>
        <taxon>Chromadorea</taxon>
        <taxon>Rhabditida</taxon>
        <taxon>Tylenchina</taxon>
        <taxon>Panagrolaimomorpha</taxon>
        <taxon>Strongyloidoidea</taxon>
        <taxon>Strongyloididae</taxon>
        <taxon>Strongyloides</taxon>
    </lineage>
</organism>
<dbReference type="STRING" id="174720.A0A0N5BGE3"/>
<dbReference type="Proteomes" id="UP000046392">
    <property type="component" value="Unplaced"/>
</dbReference>
<keyword evidence="1" id="KW-1185">Reference proteome</keyword>